<organism evidence="1 2">
    <name type="scientific">Trifolium medium</name>
    <dbReference type="NCBI Taxonomy" id="97028"/>
    <lineage>
        <taxon>Eukaryota</taxon>
        <taxon>Viridiplantae</taxon>
        <taxon>Streptophyta</taxon>
        <taxon>Embryophyta</taxon>
        <taxon>Tracheophyta</taxon>
        <taxon>Spermatophyta</taxon>
        <taxon>Magnoliopsida</taxon>
        <taxon>eudicotyledons</taxon>
        <taxon>Gunneridae</taxon>
        <taxon>Pentapetalae</taxon>
        <taxon>rosids</taxon>
        <taxon>fabids</taxon>
        <taxon>Fabales</taxon>
        <taxon>Fabaceae</taxon>
        <taxon>Papilionoideae</taxon>
        <taxon>50 kb inversion clade</taxon>
        <taxon>NPAAA clade</taxon>
        <taxon>Hologalegina</taxon>
        <taxon>IRL clade</taxon>
        <taxon>Trifolieae</taxon>
        <taxon>Trifolium</taxon>
    </lineage>
</organism>
<accession>A0A392NNK6</accession>
<dbReference type="AlphaFoldDB" id="A0A392NNK6"/>
<reference evidence="1 2" key="1">
    <citation type="journal article" date="2018" name="Front. Plant Sci.">
        <title>Red Clover (Trifolium pratense) and Zigzag Clover (T. medium) - A Picture of Genomic Similarities and Differences.</title>
        <authorList>
            <person name="Dluhosova J."/>
            <person name="Istvanek J."/>
            <person name="Nedelnik J."/>
            <person name="Repkova J."/>
        </authorList>
    </citation>
    <scope>NUCLEOTIDE SEQUENCE [LARGE SCALE GENOMIC DNA]</scope>
    <source>
        <strain evidence="2">cv. 10/8</strain>
        <tissue evidence="1">Leaf</tissue>
    </source>
</reference>
<feature type="non-terminal residue" evidence="1">
    <location>
        <position position="34"/>
    </location>
</feature>
<dbReference type="EMBL" id="LXQA010044905">
    <property type="protein sequence ID" value="MCI00992.1"/>
    <property type="molecule type" value="Genomic_DNA"/>
</dbReference>
<sequence length="34" mass="3718">MPLSLLWDTTAVLNRAGVGSVDSHVLSSDYRWNG</sequence>
<dbReference type="Proteomes" id="UP000265520">
    <property type="component" value="Unassembled WGS sequence"/>
</dbReference>
<evidence type="ECO:0000313" key="1">
    <source>
        <dbReference type="EMBL" id="MCI00992.1"/>
    </source>
</evidence>
<keyword evidence="2" id="KW-1185">Reference proteome</keyword>
<comment type="caution">
    <text evidence="1">The sequence shown here is derived from an EMBL/GenBank/DDBJ whole genome shotgun (WGS) entry which is preliminary data.</text>
</comment>
<evidence type="ECO:0000313" key="2">
    <source>
        <dbReference type="Proteomes" id="UP000265520"/>
    </source>
</evidence>
<proteinExistence type="predicted"/>
<protein>
    <submittedName>
        <fullName evidence="1">Uncharacterized protein</fullName>
    </submittedName>
</protein>
<name>A0A392NNK6_9FABA</name>